<keyword evidence="2" id="KW-1185">Reference proteome</keyword>
<protein>
    <submittedName>
        <fullName evidence="1">Uncharacterized protein</fullName>
    </submittedName>
</protein>
<dbReference type="Proteomes" id="UP000683925">
    <property type="component" value="Unassembled WGS sequence"/>
</dbReference>
<sequence length="36" mass="4368">MARIYEELYILLSYERNDKDNNRPKILKPMNIWIGG</sequence>
<dbReference type="AlphaFoldDB" id="A0A8S1Y154"/>
<organism evidence="1 2">
    <name type="scientific">Paramecium octaurelia</name>
    <dbReference type="NCBI Taxonomy" id="43137"/>
    <lineage>
        <taxon>Eukaryota</taxon>
        <taxon>Sar</taxon>
        <taxon>Alveolata</taxon>
        <taxon>Ciliophora</taxon>
        <taxon>Intramacronucleata</taxon>
        <taxon>Oligohymenophorea</taxon>
        <taxon>Peniculida</taxon>
        <taxon>Parameciidae</taxon>
        <taxon>Paramecium</taxon>
    </lineage>
</organism>
<proteinExistence type="predicted"/>
<name>A0A8S1Y154_PAROT</name>
<gene>
    <name evidence="1" type="ORF">POCTA_138.1.T1410036</name>
</gene>
<reference evidence="1" key="1">
    <citation type="submission" date="2021-01" db="EMBL/GenBank/DDBJ databases">
        <authorList>
            <consortium name="Genoscope - CEA"/>
            <person name="William W."/>
        </authorList>
    </citation>
    <scope>NUCLEOTIDE SEQUENCE</scope>
</reference>
<accession>A0A8S1Y154</accession>
<dbReference type="EMBL" id="CAJJDP010000142">
    <property type="protein sequence ID" value="CAD8207456.1"/>
    <property type="molecule type" value="Genomic_DNA"/>
</dbReference>
<evidence type="ECO:0000313" key="1">
    <source>
        <dbReference type="EMBL" id="CAD8207456.1"/>
    </source>
</evidence>
<evidence type="ECO:0000313" key="2">
    <source>
        <dbReference type="Proteomes" id="UP000683925"/>
    </source>
</evidence>
<comment type="caution">
    <text evidence="1">The sequence shown here is derived from an EMBL/GenBank/DDBJ whole genome shotgun (WGS) entry which is preliminary data.</text>
</comment>